<accession>A0AAV4N2L6</accession>
<reference evidence="1 2" key="1">
    <citation type="submission" date="2021-06" db="EMBL/GenBank/DDBJ databases">
        <title>Caerostris darwini draft genome.</title>
        <authorList>
            <person name="Kono N."/>
            <person name="Arakawa K."/>
        </authorList>
    </citation>
    <scope>NUCLEOTIDE SEQUENCE [LARGE SCALE GENOMIC DNA]</scope>
</reference>
<keyword evidence="2" id="KW-1185">Reference proteome</keyword>
<evidence type="ECO:0000313" key="2">
    <source>
        <dbReference type="Proteomes" id="UP001054837"/>
    </source>
</evidence>
<protein>
    <submittedName>
        <fullName evidence="1">Uncharacterized protein</fullName>
    </submittedName>
</protein>
<name>A0AAV4N2L6_9ARAC</name>
<dbReference type="EMBL" id="BPLQ01001073">
    <property type="protein sequence ID" value="GIX78065.1"/>
    <property type="molecule type" value="Genomic_DNA"/>
</dbReference>
<sequence length="98" mass="10902">MPQELKPAAALSISSRCLTINKLSRIESNRWVGLDPSKVHQTGSLPPCFWSLVQLLRLGEELRSCLSRTLLGSLATGISFVSLLCNRTVKWYKSINSK</sequence>
<evidence type="ECO:0000313" key="1">
    <source>
        <dbReference type="EMBL" id="GIX78065.1"/>
    </source>
</evidence>
<organism evidence="1 2">
    <name type="scientific">Caerostris darwini</name>
    <dbReference type="NCBI Taxonomy" id="1538125"/>
    <lineage>
        <taxon>Eukaryota</taxon>
        <taxon>Metazoa</taxon>
        <taxon>Ecdysozoa</taxon>
        <taxon>Arthropoda</taxon>
        <taxon>Chelicerata</taxon>
        <taxon>Arachnida</taxon>
        <taxon>Araneae</taxon>
        <taxon>Araneomorphae</taxon>
        <taxon>Entelegynae</taxon>
        <taxon>Araneoidea</taxon>
        <taxon>Araneidae</taxon>
        <taxon>Caerostris</taxon>
    </lineage>
</organism>
<proteinExistence type="predicted"/>
<comment type="caution">
    <text evidence="1">The sequence shown here is derived from an EMBL/GenBank/DDBJ whole genome shotgun (WGS) entry which is preliminary data.</text>
</comment>
<dbReference type="Proteomes" id="UP001054837">
    <property type="component" value="Unassembled WGS sequence"/>
</dbReference>
<gene>
    <name evidence="1" type="ORF">CDAR_385451</name>
</gene>
<dbReference type="AlphaFoldDB" id="A0AAV4N2L6"/>